<gene>
    <name evidence="1" type="ORF">G4Z14_03230</name>
</gene>
<dbReference type="EMBL" id="JAAIVJ010000001">
    <property type="protein sequence ID" value="NEY89298.1"/>
    <property type="molecule type" value="Genomic_DNA"/>
</dbReference>
<evidence type="ECO:0000313" key="1">
    <source>
        <dbReference type="EMBL" id="NEY89298.1"/>
    </source>
</evidence>
<protein>
    <recommendedName>
        <fullName evidence="3">Phage gp6-like head-tail connector protein</fullName>
    </recommendedName>
</protein>
<dbReference type="NCBIfam" id="TIGR01560">
    <property type="entry name" value="put_DNA_pack"/>
    <property type="match status" value="1"/>
</dbReference>
<keyword evidence="2" id="KW-1185">Reference proteome</keyword>
<evidence type="ECO:0000313" key="2">
    <source>
        <dbReference type="Proteomes" id="UP000477782"/>
    </source>
</evidence>
<dbReference type="NCBIfam" id="TIGR02215">
    <property type="entry name" value="phage_chp_gp8"/>
    <property type="match status" value="1"/>
</dbReference>
<dbReference type="RefSeq" id="WP_164623302.1">
    <property type="nucleotide sequence ID" value="NZ_JAAIVJ010000001.1"/>
</dbReference>
<reference evidence="1 2" key="1">
    <citation type="submission" date="2020-02" db="EMBL/GenBank/DDBJ databases">
        <authorList>
            <person name="Chen W.-M."/>
        </authorList>
    </citation>
    <scope>NUCLEOTIDE SEQUENCE [LARGE SCALE GENOMIC DNA]</scope>
    <source>
        <strain evidence="1 2">KMS-5</strain>
    </source>
</reference>
<dbReference type="InterPro" id="IPR011738">
    <property type="entry name" value="Phage_CHP"/>
</dbReference>
<name>A0A6M0QP84_9RHOB</name>
<dbReference type="CDD" id="cd08054">
    <property type="entry name" value="gp6"/>
    <property type="match status" value="1"/>
</dbReference>
<accession>A0A6M0QP84</accession>
<dbReference type="Gene3D" id="1.10.3230.30">
    <property type="entry name" value="Phage gp6-like head-tail connector protein"/>
    <property type="match status" value="1"/>
</dbReference>
<dbReference type="Proteomes" id="UP000477782">
    <property type="component" value="Unassembled WGS sequence"/>
</dbReference>
<organism evidence="1 2">
    <name type="scientific">Tabrizicola oligotrophica</name>
    <dbReference type="NCBI Taxonomy" id="2710650"/>
    <lineage>
        <taxon>Bacteria</taxon>
        <taxon>Pseudomonadati</taxon>
        <taxon>Pseudomonadota</taxon>
        <taxon>Alphaproteobacteria</taxon>
        <taxon>Rhodobacterales</taxon>
        <taxon>Paracoccaceae</taxon>
        <taxon>Tabrizicola</taxon>
    </lineage>
</organism>
<dbReference type="AlphaFoldDB" id="A0A6M0QP84"/>
<evidence type="ECO:0008006" key="3">
    <source>
        <dbReference type="Google" id="ProtNLM"/>
    </source>
</evidence>
<proteinExistence type="predicted"/>
<dbReference type="InterPro" id="IPR006450">
    <property type="entry name" value="Phage_HK97_gp6-like"/>
</dbReference>
<sequence>MMLTEITTVPGASLPVQALKDHLRLGTGFAEDGMQDGLIEAYLRAAMAAVEGRIGKVLLARRFRLVLEDWRAAGEQPLPVAPVSGIVSVTVVDAAEAATAVDAGRYRLVPDLHRPKLAAVGVLLPGVPMDGRAEVVFDAGFGASWDAVPADLAQAVMLLAAEYYEVRQVGDAGQAGLPFAVQALIERWRTVRVLGGKA</sequence>
<comment type="caution">
    <text evidence="1">The sequence shown here is derived from an EMBL/GenBank/DDBJ whole genome shotgun (WGS) entry which is preliminary data.</text>
</comment>